<reference evidence="4" key="1">
    <citation type="submission" date="2015-07" db="EMBL/GenBank/DDBJ databases">
        <authorList>
            <person name="Teixeira M.M."/>
            <person name="Souza R.C."/>
            <person name="Almeida L.G."/>
            <person name="Vicente V.A."/>
            <person name="de Hoog S."/>
            <person name="Bocca A.L."/>
            <person name="de Almeida S.R."/>
            <person name="Vasconcelos A.T."/>
            <person name="Felipe M.S."/>
        </authorList>
    </citation>
    <scope>NUCLEOTIDE SEQUENCE [LARGE SCALE GENOMIC DNA]</scope>
    <source>
        <strain evidence="4">KSF</strain>
    </source>
</reference>
<dbReference type="EMBL" id="LGRB01000009">
    <property type="protein sequence ID" value="OCT51519.1"/>
    <property type="molecule type" value="Genomic_DNA"/>
</dbReference>
<sequence length="440" mass="44785">MIPLVRVAFLLGAASFVAARPLVEHRAVTQLDQAATEEAQQRDDTATRAFSSVPIKTSDGQCLFVDPLSGDFRENLTPIQVGACDGSQAQEWDVITAGKHNNVAGSALIVSGLTQACFNFDPRRAAGNQVLLFSCGGRADGGKYIHAPARGAGPLAFTPENAPGSCFTVKGAVIDIAACDSADPNQSFTFGDSVSPVSAPPATTAEIASEAAGVATVTVSPTAAESATSSALATAIITTSPPPPDAVAAPTTATAASASAGIISVSRAGSVLNPSDAAEANPRDDTATRAFSAVSIKSSSSGQCLFIDPTAGDFRENLIPIVLQPCDGSANQQWDFLTAGVHNDEPGSALIVSSVTQGCLNFDPRREAGDTVIMFSCGGRADGSGLVTDSQLFTFTDGGETSLRLQPGNGNGQVCLVANADGRLDQAPCSDDASQVFTIG</sequence>
<dbReference type="InterPro" id="IPR000772">
    <property type="entry name" value="Ricin_B_lectin"/>
</dbReference>
<gene>
    <name evidence="3" type="ORF">CLCR_08467</name>
</gene>
<evidence type="ECO:0000313" key="3">
    <source>
        <dbReference type="EMBL" id="OCT51519.1"/>
    </source>
</evidence>
<dbReference type="STRING" id="86049.A0A1C1CSQ1"/>
<keyword evidence="1" id="KW-0732">Signal</keyword>
<dbReference type="SMART" id="SM00458">
    <property type="entry name" value="RICIN"/>
    <property type="match status" value="2"/>
</dbReference>
<name>A0A1C1CSQ1_9EURO</name>
<dbReference type="InterPro" id="IPR035992">
    <property type="entry name" value="Ricin_B-like_lectins"/>
</dbReference>
<dbReference type="VEuPathDB" id="FungiDB:CLCR_08467"/>
<accession>A0A1C1CSQ1</accession>
<dbReference type="VEuPathDB" id="FungiDB:G647_06570"/>
<comment type="caution">
    <text evidence="3">The sequence shown here is derived from an EMBL/GenBank/DDBJ whole genome shotgun (WGS) entry which is preliminary data.</text>
</comment>
<dbReference type="PROSITE" id="PS50231">
    <property type="entry name" value="RICIN_B_LECTIN"/>
    <property type="match status" value="1"/>
</dbReference>
<evidence type="ECO:0000256" key="1">
    <source>
        <dbReference type="SAM" id="SignalP"/>
    </source>
</evidence>
<feature type="domain" description="Ricin B lectin" evidence="2">
    <location>
        <begin position="292"/>
        <end position="440"/>
    </location>
</feature>
<dbReference type="AlphaFoldDB" id="A0A1C1CSQ1"/>
<evidence type="ECO:0000259" key="2">
    <source>
        <dbReference type="SMART" id="SM00458"/>
    </source>
</evidence>
<keyword evidence="4" id="KW-1185">Reference proteome</keyword>
<protein>
    <submittedName>
        <fullName evidence="3">Putative mg2+ transporter protein</fullName>
    </submittedName>
</protein>
<organism evidence="3 4">
    <name type="scientific">Cladophialophora carrionii</name>
    <dbReference type="NCBI Taxonomy" id="86049"/>
    <lineage>
        <taxon>Eukaryota</taxon>
        <taxon>Fungi</taxon>
        <taxon>Dikarya</taxon>
        <taxon>Ascomycota</taxon>
        <taxon>Pezizomycotina</taxon>
        <taxon>Eurotiomycetes</taxon>
        <taxon>Chaetothyriomycetidae</taxon>
        <taxon>Chaetothyriales</taxon>
        <taxon>Herpotrichiellaceae</taxon>
        <taxon>Cladophialophora</taxon>
    </lineage>
</organism>
<feature type="domain" description="Ricin B lectin" evidence="2">
    <location>
        <begin position="52"/>
        <end position="191"/>
    </location>
</feature>
<feature type="chain" id="PRO_5008651078" evidence="1">
    <location>
        <begin position="20"/>
        <end position="440"/>
    </location>
</feature>
<proteinExistence type="predicted"/>
<dbReference type="CDD" id="cd00161">
    <property type="entry name" value="beta-trefoil_Ricin-like"/>
    <property type="match status" value="2"/>
</dbReference>
<evidence type="ECO:0000313" key="4">
    <source>
        <dbReference type="Proteomes" id="UP000094526"/>
    </source>
</evidence>
<dbReference type="Gene3D" id="2.80.10.50">
    <property type="match status" value="2"/>
</dbReference>
<dbReference type="Proteomes" id="UP000094526">
    <property type="component" value="Unassembled WGS sequence"/>
</dbReference>
<feature type="signal peptide" evidence="1">
    <location>
        <begin position="1"/>
        <end position="19"/>
    </location>
</feature>
<dbReference type="OrthoDB" id="5383818at2759"/>
<dbReference type="SUPFAM" id="SSF50370">
    <property type="entry name" value="Ricin B-like lectins"/>
    <property type="match status" value="2"/>
</dbReference>